<dbReference type="AlphaFoldDB" id="A0A6I3LI20"/>
<dbReference type="OrthoDB" id="840060at2"/>
<proteinExistence type="predicted"/>
<accession>A0A6I3LI20</accession>
<organism evidence="1 2">
    <name type="scientific">Myroides albus</name>
    <dbReference type="NCBI Taxonomy" id="2562892"/>
    <lineage>
        <taxon>Bacteria</taxon>
        <taxon>Pseudomonadati</taxon>
        <taxon>Bacteroidota</taxon>
        <taxon>Flavobacteriia</taxon>
        <taxon>Flavobacteriales</taxon>
        <taxon>Flavobacteriaceae</taxon>
        <taxon>Myroides</taxon>
    </lineage>
</organism>
<evidence type="ECO:0000313" key="2">
    <source>
        <dbReference type="Proteomes" id="UP000438760"/>
    </source>
</evidence>
<reference evidence="1 2" key="1">
    <citation type="submission" date="2019-11" db="EMBL/GenBank/DDBJ databases">
        <title>Genome of Strain BIT-d1.</title>
        <authorList>
            <person name="Yang Y."/>
        </authorList>
    </citation>
    <scope>NUCLEOTIDE SEQUENCE [LARGE SCALE GENOMIC DNA]</scope>
    <source>
        <strain evidence="1 2">BIT-d1</strain>
    </source>
</reference>
<dbReference type="RefSeq" id="WP_155091276.1">
    <property type="nucleotide sequence ID" value="NZ_CP102754.1"/>
</dbReference>
<dbReference type="Proteomes" id="UP000438760">
    <property type="component" value="Unassembled WGS sequence"/>
</dbReference>
<dbReference type="EMBL" id="WMJX01000004">
    <property type="protein sequence ID" value="MTG97226.1"/>
    <property type="molecule type" value="Genomic_DNA"/>
</dbReference>
<gene>
    <name evidence="1" type="ORF">GJV76_03595</name>
</gene>
<evidence type="ECO:0000313" key="1">
    <source>
        <dbReference type="EMBL" id="MTG97226.1"/>
    </source>
</evidence>
<keyword evidence="2" id="KW-1185">Reference proteome</keyword>
<sequence length="66" mass="7724">MKSLNMFEFARTILENVSFDPQLFYKELQKAIKQLLPYDVDQLTSWVSGYVKEKPELQGSLKLINV</sequence>
<name>A0A6I3LI20_9FLAO</name>
<comment type="caution">
    <text evidence="1">The sequence shown here is derived from an EMBL/GenBank/DDBJ whole genome shotgun (WGS) entry which is preliminary data.</text>
</comment>
<protein>
    <submittedName>
        <fullName evidence="1">Uncharacterized protein</fullName>
    </submittedName>
</protein>